<dbReference type="SUPFAM" id="SSF53328">
    <property type="entry name" value="Formyltransferase"/>
    <property type="match status" value="1"/>
</dbReference>
<dbReference type="EMBL" id="LAZR01050709">
    <property type="protein sequence ID" value="KKK86747.1"/>
    <property type="molecule type" value="Genomic_DNA"/>
</dbReference>
<evidence type="ECO:0000259" key="1">
    <source>
        <dbReference type="Pfam" id="PF00551"/>
    </source>
</evidence>
<dbReference type="PANTHER" id="PTHR11138">
    <property type="entry name" value="METHIONYL-TRNA FORMYLTRANSFERASE"/>
    <property type="match status" value="1"/>
</dbReference>
<organism evidence="2">
    <name type="scientific">marine sediment metagenome</name>
    <dbReference type="NCBI Taxonomy" id="412755"/>
    <lineage>
        <taxon>unclassified sequences</taxon>
        <taxon>metagenomes</taxon>
        <taxon>ecological metagenomes</taxon>
    </lineage>
</organism>
<name>A0A0F8YZ89_9ZZZZ</name>
<proteinExistence type="predicted"/>
<protein>
    <recommendedName>
        <fullName evidence="1">Formyl transferase N-terminal domain-containing protein</fullName>
    </recommendedName>
</protein>
<dbReference type="GO" id="GO:0004479">
    <property type="term" value="F:methionyl-tRNA formyltransferase activity"/>
    <property type="evidence" value="ECO:0007669"/>
    <property type="project" value="TreeGrafter"/>
</dbReference>
<sequence>AKTSWAITRLGQHLQPWFSRGHFGVAQLAYGKIIPDNLLRLPKHGMVNIHPSLLPKYRGATPIQSVILEGDSVTGVTIIVLDKELDHGPIIAQRTVTIDGRGYEELEQLLAEEGAELLVTTLPRYLSGDIQPKPQEHADATMTKKFTAEDAYVPYDDLRAAVTGDAAAASRIDRMVRAFTHEPGVWTEPADTTLNLPVGKRVKILETRLEEGLLHLVRIQVAGKKPQLY</sequence>
<accession>A0A0F8YZ89</accession>
<comment type="caution">
    <text evidence="2">The sequence shown here is derived from an EMBL/GenBank/DDBJ whole genome shotgun (WGS) entry which is preliminary data.</text>
</comment>
<feature type="domain" description="Formyl transferase N-terminal" evidence="1">
    <location>
        <begin position="29"/>
        <end position="121"/>
    </location>
</feature>
<dbReference type="InterPro" id="IPR002376">
    <property type="entry name" value="Formyl_transf_N"/>
</dbReference>
<dbReference type="Pfam" id="PF00551">
    <property type="entry name" value="Formyl_trans_N"/>
    <property type="match status" value="1"/>
</dbReference>
<dbReference type="AlphaFoldDB" id="A0A0F8YZ89"/>
<evidence type="ECO:0000313" key="2">
    <source>
        <dbReference type="EMBL" id="KKK86747.1"/>
    </source>
</evidence>
<dbReference type="Gene3D" id="3.40.50.12230">
    <property type="match status" value="1"/>
</dbReference>
<reference evidence="2" key="1">
    <citation type="journal article" date="2015" name="Nature">
        <title>Complex archaea that bridge the gap between prokaryotes and eukaryotes.</title>
        <authorList>
            <person name="Spang A."/>
            <person name="Saw J.H."/>
            <person name="Jorgensen S.L."/>
            <person name="Zaremba-Niedzwiedzka K."/>
            <person name="Martijn J."/>
            <person name="Lind A.E."/>
            <person name="van Eijk R."/>
            <person name="Schleper C."/>
            <person name="Guy L."/>
            <person name="Ettema T.J."/>
        </authorList>
    </citation>
    <scope>NUCLEOTIDE SEQUENCE</scope>
</reference>
<gene>
    <name evidence="2" type="ORF">LCGC14_2760160</name>
</gene>
<dbReference type="InterPro" id="IPR036477">
    <property type="entry name" value="Formyl_transf_N_sf"/>
</dbReference>
<feature type="non-terminal residue" evidence="2">
    <location>
        <position position="1"/>
    </location>
</feature>
<dbReference type="GO" id="GO:0005829">
    <property type="term" value="C:cytosol"/>
    <property type="evidence" value="ECO:0007669"/>
    <property type="project" value="TreeGrafter"/>
</dbReference>
<dbReference type="PANTHER" id="PTHR11138:SF5">
    <property type="entry name" value="METHIONYL-TRNA FORMYLTRANSFERASE, MITOCHONDRIAL"/>
    <property type="match status" value="1"/>
</dbReference>